<accession>A0A8K0EEL8</accession>
<organism evidence="2 3">
    <name type="scientific">Branchiostoma lanceolatum</name>
    <name type="common">Common lancelet</name>
    <name type="synonym">Amphioxus lanceolatum</name>
    <dbReference type="NCBI Taxonomy" id="7740"/>
    <lineage>
        <taxon>Eukaryota</taxon>
        <taxon>Metazoa</taxon>
        <taxon>Chordata</taxon>
        <taxon>Cephalochordata</taxon>
        <taxon>Leptocardii</taxon>
        <taxon>Amphioxiformes</taxon>
        <taxon>Branchiostomatidae</taxon>
        <taxon>Branchiostoma</taxon>
    </lineage>
</organism>
<proteinExistence type="predicted"/>
<dbReference type="AlphaFoldDB" id="A0A8K0EEL8"/>
<dbReference type="OrthoDB" id="5950832at2759"/>
<evidence type="ECO:0000313" key="3">
    <source>
        <dbReference type="Proteomes" id="UP000838412"/>
    </source>
</evidence>
<dbReference type="Proteomes" id="UP000838412">
    <property type="component" value="Chromosome 15"/>
</dbReference>
<name>A0A8K0EEL8_BRALA</name>
<dbReference type="PANTHER" id="PTHR16165:SF5">
    <property type="entry name" value="NXPE FAMILY MEMBER 3"/>
    <property type="match status" value="1"/>
</dbReference>
<gene>
    <name evidence="2" type="primary">NXPE3</name>
    <name evidence="2" type="ORF">BLAG_LOCUS8246</name>
</gene>
<keyword evidence="3" id="KW-1185">Reference proteome</keyword>
<dbReference type="Pfam" id="PF24536">
    <property type="entry name" value="NXPE4_C"/>
    <property type="match status" value="1"/>
</dbReference>
<sequence>MKHTGSGRTVCRPTSKCFGIILVFVVIGNLELYYNQEISWIRKTMMKAHRFTEKTSYNVPPFVNRWNQSGSNSQSVVSLTKKTKGLSKVLINIVKEVLDQSKKPTNLQLSTGDKQLTSTLENIESDTFPIVKPKVNSNFAPFNMVNTSFSPSAYVKKLHFSLPSTPEREFFVGDMFHVVFRANDELDNTVTNIGDFYRASIISKKSKSGAVGIITDHQNGTYAAMFRLLWKGKVTIRIQLVLPRQTIDVIERISRERPVDLIKFQKRYTVGQQKVDKPCNVDPVIFKNSAVCNYSDPHAGVWWYCEKPANISCNSSGYHAALRFEGDLLRTGEEKLFGRGSSALKMPISGHPSKINLNKGGDVLANRRRCVSGLTTQQISGFYQQGVWNSLVCKNRHFSQASEWQQCLQGKTLHFFGDSTIRQWWEHLVRILNLTETHISEAISWTGPLLARSPVHDITVNYRIHGPPYRCQWTRTFLIKYVANAIDEIKGGPNDVVGITIWAHFTSYPVEVYRKRIEAVRAAIERLLHRSPETLVVIKSANTREGGVIIAGDWHAYRLDRVMREVFHGMKVVLVDAWEMTNAQHWHGDFIHPAEDIVVQELEFLCSFVCPL</sequence>
<dbReference type="SUPFAM" id="SSF52266">
    <property type="entry name" value="SGNH hydrolase"/>
    <property type="match status" value="1"/>
</dbReference>
<dbReference type="EMBL" id="OV696700">
    <property type="protein sequence ID" value="CAH1246125.1"/>
    <property type="molecule type" value="Genomic_DNA"/>
</dbReference>
<evidence type="ECO:0000313" key="2">
    <source>
        <dbReference type="EMBL" id="CAH1246125.1"/>
    </source>
</evidence>
<protein>
    <submittedName>
        <fullName evidence="2">NXPE3 protein</fullName>
    </submittedName>
</protein>
<dbReference type="PANTHER" id="PTHR16165">
    <property type="entry name" value="NXPE FAMILY MEMBER"/>
    <property type="match status" value="1"/>
</dbReference>
<feature type="domain" description="NXPE C-terminal" evidence="1">
    <location>
        <begin position="388"/>
        <end position="610"/>
    </location>
</feature>
<dbReference type="InterPro" id="IPR057106">
    <property type="entry name" value="NXPE4_C"/>
</dbReference>
<dbReference type="Pfam" id="PF06312">
    <property type="entry name" value="Neurexophilin"/>
    <property type="match status" value="1"/>
</dbReference>
<evidence type="ECO:0000259" key="1">
    <source>
        <dbReference type="Pfam" id="PF24536"/>
    </source>
</evidence>
<dbReference type="InterPro" id="IPR026845">
    <property type="entry name" value="NXPH/NXPE"/>
</dbReference>
<reference evidence="2" key="1">
    <citation type="submission" date="2022-01" db="EMBL/GenBank/DDBJ databases">
        <authorList>
            <person name="Braso-Vives M."/>
        </authorList>
    </citation>
    <scope>NUCLEOTIDE SEQUENCE</scope>
</reference>